<keyword evidence="7" id="KW-0677">Repeat</keyword>
<keyword evidence="9" id="KW-0648">Protein biosynthesis</keyword>
<dbReference type="Proteomes" id="UP001365542">
    <property type="component" value="Unassembled WGS sequence"/>
</dbReference>
<keyword evidence="8" id="KW-0547">Nucleotide-binding</keyword>
<dbReference type="InterPro" id="IPR050100">
    <property type="entry name" value="TRAFAC_GTPase_members"/>
</dbReference>
<dbReference type="Gene3D" id="3.40.50.300">
    <property type="entry name" value="P-loop containing nucleotide triphosphate hydrolases"/>
    <property type="match status" value="1"/>
</dbReference>
<feature type="domain" description="Tr-type G" evidence="16">
    <location>
        <begin position="326"/>
        <end position="552"/>
    </location>
</feature>
<dbReference type="GO" id="GO:0005525">
    <property type="term" value="F:GTP binding"/>
    <property type="evidence" value="ECO:0007669"/>
    <property type="project" value="UniProtKB-KW"/>
</dbReference>
<evidence type="ECO:0000256" key="2">
    <source>
        <dbReference type="ARBA" id="ARBA00007249"/>
    </source>
</evidence>
<dbReference type="SUPFAM" id="SSF50447">
    <property type="entry name" value="Translation proteins"/>
    <property type="match status" value="1"/>
</dbReference>
<comment type="similarity">
    <text evidence="2">Belongs to the TRAFAC class translation factor GTPase superfamily. Classic translation factor GTPase family. EF-Tu/EF-1A subfamily.</text>
</comment>
<dbReference type="CDD" id="cd03704">
    <property type="entry name" value="eRF3_C_III"/>
    <property type="match status" value="1"/>
</dbReference>
<dbReference type="PANTHER" id="PTHR23115">
    <property type="entry name" value="TRANSLATION FACTOR"/>
    <property type="match status" value="1"/>
</dbReference>
<dbReference type="GO" id="GO:0003747">
    <property type="term" value="F:translation release factor activity"/>
    <property type="evidence" value="ECO:0007669"/>
    <property type="project" value="InterPro"/>
</dbReference>
<dbReference type="FunFam" id="3.40.50.300:FF:000503">
    <property type="entry name" value="Peptide chain release factor subunit 3"/>
    <property type="match status" value="1"/>
</dbReference>
<dbReference type="PRINTS" id="PR00315">
    <property type="entry name" value="ELONGATNFCT"/>
</dbReference>
<evidence type="ECO:0000256" key="1">
    <source>
        <dbReference type="ARBA" id="ARBA00004496"/>
    </source>
</evidence>
<protein>
    <recommendedName>
        <fullName evidence="3">Elongation factor 1-alpha</fullName>
    </recommendedName>
    <alternativeName>
        <fullName evidence="14">ERF-3</fullName>
    </alternativeName>
    <alternativeName>
        <fullName evidence="13">ERF2</fullName>
    </alternativeName>
    <alternativeName>
        <fullName evidence="4">Eukaryotic peptide chain release factor GTP-binding subunit</fullName>
    </alternativeName>
    <alternativeName>
        <fullName evidence="11">Polypeptide release factor 3</fullName>
    </alternativeName>
    <alternativeName>
        <fullName evidence="12">Translation release factor 3</fullName>
    </alternativeName>
</protein>
<comment type="subcellular location">
    <subcellularLocation>
        <location evidence="1">Cytoplasm</location>
    </subcellularLocation>
</comment>
<evidence type="ECO:0000256" key="7">
    <source>
        <dbReference type="ARBA" id="ARBA00022737"/>
    </source>
</evidence>
<keyword evidence="5" id="KW-0963">Cytoplasm</keyword>
<dbReference type="SUPFAM" id="SSF52540">
    <property type="entry name" value="P-loop containing nucleoside triphosphate hydrolases"/>
    <property type="match status" value="1"/>
</dbReference>
<evidence type="ECO:0000256" key="4">
    <source>
        <dbReference type="ARBA" id="ARBA00015765"/>
    </source>
</evidence>
<dbReference type="Pfam" id="PF00009">
    <property type="entry name" value="GTP_EFTU"/>
    <property type="match status" value="1"/>
</dbReference>
<accession>A0AAV9X5F5</accession>
<evidence type="ECO:0000256" key="8">
    <source>
        <dbReference type="ARBA" id="ARBA00022741"/>
    </source>
</evidence>
<dbReference type="CDD" id="cd04089">
    <property type="entry name" value="eRF3_II"/>
    <property type="match status" value="1"/>
</dbReference>
<dbReference type="GO" id="GO:0000288">
    <property type="term" value="P:nuclear-transcribed mRNA catabolic process, deadenylation-dependent decay"/>
    <property type="evidence" value="ECO:0007669"/>
    <property type="project" value="InterPro"/>
</dbReference>
<dbReference type="InterPro" id="IPR054696">
    <property type="entry name" value="GTP-eEF1A_C"/>
</dbReference>
<evidence type="ECO:0000313" key="17">
    <source>
        <dbReference type="EMBL" id="KAK6537309.1"/>
    </source>
</evidence>
<dbReference type="PROSITE" id="PS51722">
    <property type="entry name" value="G_TR_2"/>
    <property type="match status" value="1"/>
</dbReference>
<feature type="compositionally biased region" description="Low complexity" evidence="15">
    <location>
        <begin position="183"/>
        <end position="199"/>
    </location>
</feature>
<dbReference type="InterPro" id="IPR027417">
    <property type="entry name" value="P-loop_NTPase"/>
</dbReference>
<dbReference type="Gene3D" id="2.40.30.10">
    <property type="entry name" value="Translation factors"/>
    <property type="match status" value="2"/>
</dbReference>
<feature type="compositionally biased region" description="Low complexity" evidence="15">
    <location>
        <begin position="31"/>
        <end position="49"/>
    </location>
</feature>
<dbReference type="EMBL" id="JAVHJO010000009">
    <property type="protein sequence ID" value="KAK6537309.1"/>
    <property type="molecule type" value="Genomic_DNA"/>
</dbReference>
<evidence type="ECO:0000256" key="11">
    <source>
        <dbReference type="ARBA" id="ARBA00029585"/>
    </source>
</evidence>
<dbReference type="FunFam" id="2.40.30.10:FF:000020">
    <property type="entry name" value="Translation elongation factor EF-1"/>
    <property type="match status" value="1"/>
</dbReference>
<sequence>MSNNNAPASWEDEAEEVTSQTQNLNLGAGGSAAPPQQPRQQQQQQQQGGFRPNFNAASFQPGAQSFVPGQSWNTGQQYGGYQGGGYGQQGYQGYQGGGYGGYQGGGGGGYQGYQGGGGGGYQGYQGGGYNQTGYGGQGYQGGYNQNQGGYQGGRGGQQQQQQQYQGQQQQSFQPTAIAKKAENTPAPAATTSAAPAAPKADAKPVVKSLSSNTGGAPKVLTIGGSSSSTPAAPKAEKKEATPAVASSSSAAAAGDKSAPEAGNKATAAKKITGEKTASAAKKAAGGSGNTSPAPPTKAAEKREVDAVAKEQAADVDEETLASMYGKEHVNVIFIGHVDAGKSSLGGAILYATGMVDERTMEKFKKDAKDAGRESWYLSWALDLTKEERSKGKTVEVGRAFFETEKRKYSILDAPGHKTFVPNMIGGASQADVGILVISARKGEYETGFEKGGQTREHAVLAKTQGVNKLIVVVNKMDDPTVEWSKDRYEECTVKLLQFLKGTGYNPKTDVTCMPVSALTGQGLKNRVDKKLCPWYDGPGLLEFLDNMQGLDRKVKAPFMMPVSGKYKDMGTMAEGKIESGVIQKGHTILMMPGKASVEVTAIYSESDEELPHAMCGDQVRLRLRGVEEEDILPGYVLSSTRSPVNCVSAFEAQIHIIDLKSILTAGYSCVMHVHAAIEEVKFEALLHSLEKGTGRKSRKPPNFAKKGQGIIARLETVSGSPFCIERFEDYAQMGRFTLRDQGQTIAIGKITKLIFPEAA</sequence>
<dbReference type="Pfam" id="PF22594">
    <property type="entry name" value="GTP-eEF1A_C"/>
    <property type="match status" value="1"/>
</dbReference>
<dbReference type="InterPro" id="IPR003285">
    <property type="entry name" value="Sup35"/>
</dbReference>
<dbReference type="GO" id="GO:0002184">
    <property type="term" value="P:cytoplasmic translational termination"/>
    <property type="evidence" value="ECO:0007669"/>
    <property type="project" value="UniProtKB-ARBA"/>
</dbReference>
<keyword evidence="18" id="KW-1185">Reference proteome</keyword>
<feature type="region of interest" description="Disordered" evidence="15">
    <location>
        <begin position="1"/>
        <end position="79"/>
    </location>
</feature>
<dbReference type="SUPFAM" id="SSF50465">
    <property type="entry name" value="EF-Tu/eEF-1alpha/eIF2-gamma C-terminal domain"/>
    <property type="match status" value="1"/>
</dbReference>
<dbReference type="GO" id="GO:0005829">
    <property type="term" value="C:cytosol"/>
    <property type="evidence" value="ECO:0007669"/>
    <property type="project" value="GOC"/>
</dbReference>
<gene>
    <name evidence="17" type="primary">SUP35</name>
    <name evidence="17" type="ORF">TWF694_011500</name>
</gene>
<feature type="region of interest" description="Disordered" evidence="15">
    <location>
        <begin position="132"/>
        <end position="303"/>
    </location>
</feature>
<feature type="compositionally biased region" description="Polar residues" evidence="15">
    <location>
        <begin position="55"/>
        <end position="74"/>
    </location>
</feature>
<comment type="caution">
    <text evidence="17">The sequence shown here is derived from an EMBL/GenBank/DDBJ whole genome shotgun (WGS) entry which is preliminary data.</text>
</comment>
<dbReference type="GO" id="GO:0003924">
    <property type="term" value="F:GTPase activity"/>
    <property type="evidence" value="ECO:0007669"/>
    <property type="project" value="InterPro"/>
</dbReference>
<feature type="compositionally biased region" description="Low complexity" evidence="15">
    <location>
        <begin position="241"/>
        <end position="261"/>
    </location>
</feature>
<evidence type="ECO:0000256" key="12">
    <source>
        <dbReference type="ARBA" id="ARBA00030210"/>
    </source>
</evidence>
<dbReference type="CDD" id="cd01883">
    <property type="entry name" value="EF1_alpha"/>
    <property type="match status" value="1"/>
</dbReference>
<evidence type="ECO:0000256" key="6">
    <source>
        <dbReference type="ARBA" id="ARBA00022553"/>
    </source>
</evidence>
<name>A0AAV9X5F5_9PEZI</name>
<reference evidence="17 18" key="1">
    <citation type="submission" date="2019-10" db="EMBL/GenBank/DDBJ databases">
        <authorList>
            <person name="Palmer J.M."/>
        </authorList>
    </citation>
    <scope>NUCLEOTIDE SEQUENCE [LARGE SCALE GENOMIC DNA]</scope>
    <source>
        <strain evidence="17 18">TWF694</strain>
    </source>
</reference>
<feature type="compositionally biased region" description="Low complexity" evidence="15">
    <location>
        <begin position="157"/>
        <end position="170"/>
    </location>
</feature>
<dbReference type="AlphaFoldDB" id="A0AAV9X5F5"/>
<keyword evidence="10" id="KW-0342">GTP-binding</keyword>
<dbReference type="PRINTS" id="PR01343">
    <property type="entry name" value="YEASTERF"/>
</dbReference>
<dbReference type="InterPro" id="IPR009000">
    <property type="entry name" value="Transl_B-barrel_sf"/>
</dbReference>
<organism evidence="17 18">
    <name type="scientific">Orbilia ellipsospora</name>
    <dbReference type="NCBI Taxonomy" id="2528407"/>
    <lineage>
        <taxon>Eukaryota</taxon>
        <taxon>Fungi</taxon>
        <taxon>Dikarya</taxon>
        <taxon>Ascomycota</taxon>
        <taxon>Pezizomycotina</taxon>
        <taxon>Orbiliomycetes</taxon>
        <taxon>Orbiliales</taxon>
        <taxon>Orbiliaceae</taxon>
        <taxon>Orbilia</taxon>
    </lineage>
</organism>
<evidence type="ECO:0000256" key="15">
    <source>
        <dbReference type="SAM" id="MobiDB-lite"/>
    </source>
</evidence>
<evidence type="ECO:0000313" key="18">
    <source>
        <dbReference type="Proteomes" id="UP001365542"/>
    </source>
</evidence>
<dbReference type="Pfam" id="PF03144">
    <property type="entry name" value="GTP_EFTU_D2"/>
    <property type="match status" value="1"/>
</dbReference>
<evidence type="ECO:0000256" key="3">
    <source>
        <dbReference type="ARBA" id="ARBA00013870"/>
    </source>
</evidence>
<dbReference type="InterPro" id="IPR009001">
    <property type="entry name" value="Transl_elong_EF1A/Init_IF2_C"/>
</dbReference>
<evidence type="ECO:0000256" key="5">
    <source>
        <dbReference type="ARBA" id="ARBA00022490"/>
    </source>
</evidence>
<evidence type="ECO:0000256" key="10">
    <source>
        <dbReference type="ARBA" id="ARBA00023134"/>
    </source>
</evidence>
<evidence type="ECO:0000256" key="9">
    <source>
        <dbReference type="ARBA" id="ARBA00022917"/>
    </source>
</evidence>
<feature type="compositionally biased region" description="Gly residues" evidence="15">
    <location>
        <begin position="132"/>
        <end position="141"/>
    </location>
</feature>
<evidence type="ECO:0000256" key="13">
    <source>
        <dbReference type="ARBA" id="ARBA00030845"/>
    </source>
</evidence>
<dbReference type="InterPro" id="IPR004161">
    <property type="entry name" value="EFTu-like_2"/>
</dbReference>
<evidence type="ECO:0000256" key="14">
    <source>
        <dbReference type="ARBA" id="ARBA00031881"/>
    </source>
</evidence>
<dbReference type="GO" id="GO:0018444">
    <property type="term" value="C:translation release factor complex"/>
    <property type="evidence" value="ECO:0007669"/>
    <property type="project" value="UniProtKB-ARBA"/>
</dbReference>
<feature type="compositionally biased region" description="Low complexity" evidence="15">
    <location>
        <begin position="274"/>
        <end position="284"/>
    </location>
</feature>
<dbReference type="InterPro" id="IPR000795">
    <property type="entry name" value="T_Tr_GTP-bd_dom"/>
</dbReference>
<dbReference type="FunFam" id="2.40.30.10:FF:000017">
    <property type="entry name" value="Eukaryotic peptide chain release factor GTP-binding subunit"/>
    <property type="match status" value="1"/>
</dbReference>
<proteinExistence type="inferred from homology"/>
<keyword evidence="6" id="KW-0597">Phosphoprotein</keyword>
<evidence type="ECO:0000259" key="16">
    <source>
        <dbReference type="PROSITE" id="PS51722"/>
    </source>
</evidence>